<organism evidence="3 4">
    <name type="scientific">Alteromonas pelagimontana</name>
    <dbReference type="NCBI Taxonomy" id="1858656"/>
    <lineage>
        <taxon>Bacteria</taxon>
        <taxon>Pseudomonadati</taxon>
        <taxon>Pseudomonadota</taxon>
        <taxon>Gammaproteobacteria</taxon>
        <taxon>Alteromonadales</taxon>
        <taxon>Alteromonadaceae</taxon>
        <taxon>Alteromonas/Salinimonas group</taxon>
        <taxon>Alteromonas</taxon>
    </lineage>
</organism>
<dbReference type="EMBL" id="CP052766">
    <property type="protein sequence ID" value="QJR82639.1"/>
    <property type="molecule type" value="Genomic_DNA"/>
</dbReference>
<keyword evidence="3" id="KW-0808">Transferase</keyword>
<dbReference type="InterPro" id="IPR019290">
    <property type="entry name" value="GlycosylTrfase-like_prok"/>
</dbReference>
<evidence type="ECO:0000256" key="1">
    <source>
        <dbReference type="SAM" id="MobiDB-lite"/>
    </source>
</evidence>
<dbReference type="KEGG" id="apel:CA267_018725"/>
<keyword evidence="4" id="KW-1185">Reference proteome</keyword>
<sequence length="300" mass="34053">MNDKFSVVTIVKNRFHELSNLISSLESSSVRPQELVIVWMTAPTDHSLIKSEHFEIVHRFETSSDLPLPQARNKAFVTCRNDKIFHLDVDCACSPEFFELAMDSWQDDRVLTTAVTRVETLPEHATFENIQRRIKFQKRDNSVRSSILEMQDFQSAVFAISKKAFSTVGGFDESYCGFGIGDIDFATRCESAGFHLFQLPMRTFAQYRPGRACPVNHVLDIVNNVATFKRKWGFYPAVNWLNEFASKGIIFADFEEYGVRIRRLPTQQELSQAITVAHSSPSDNSTTSAPDSTGPTRFAM</sequence>
<evidence type="ECO:0000313" key="3">
    <source>
        <dbReference type="EMBL" id="QJR82639.1"/>
    </source>
</evidence>
<protein>
    <submittedName>
        <fullName evidence="3">Glycosyltransferase</fullName>
    </submittedName>
</protein>
<proteinExistence type="predicted"/>
<accession>A0A6M4MHN9</accession>
<dbReference type="RefSeq" id="WP_075609379.1">
    <property type="nucleotide sequence ID" value="NZ_CP052766.1"/>
</dbReference>
<gene>
    <name evidence="3" type="ORF">CA267_018725</name>
</gene>
<dbReference type="InterPro" id="IPR029044">
    <property type="entry name" value="Nucleotide-diphossugar_trans"/>
</dbReference>
<dbReference type="OrthoDB" id="6653642at2"/>
<dbReference type="Pfam" id="PF10111">
    <property type="entry name" value="Glyco_tranf_2_2"/>
    <property type="match status" value="1"/>
</dbReference>
<name>A0A6M4MHN9_9ALTE</name>
<feature type="region of interest" description="Disordered" evidence="1">
    <location>
        <begin position="276"/>
        <end position="300"/>
    </location>
</feature>
<dbReference type="Gene3D" id="3.90.550.10">
    <property type="entry name" value="Spore Coat Polysaccharide Biosynthesis Protein SpsA, Chain A"/>
    <property type="match status" value="1"/>
</dbReference>
<dbReference type="GO" id="GO:0016740">
    <property type="term" value="F:transferase activity"/>
    <property type="evidence" value="ECO:0007669"/>
    <property type="project" value="UniProtKB-KW"/>
</dbReference>
<dbReference type="Proteomes" id="UP000219285">
    <property type="component" value="Chromosome"/>
</dbReference>
<dbReference type="CDD" id="cd00761">
    <property type="entry name" value="Glyco_tranf_GTA_type"/>
    <property type="match status" value="1"/>
</dbReference>
<reference evidence="3 4" key="2">
    <citation type="submission" date="2020-04" db="EMBL/GenBank/DDBJ databases">
        <title>Complete genome sequence of Alteromonas pelagimontana 5.12T.</title>
        <authorList>
            <person name="Sinha R.K."/>
            <person name="Krishnan K.P."/>
            <person name="Kurian J.P."/>
        </authorList>
    </citation>
    <scope>NUCLEOTIDE SEQUENCE [LARGE SCALE GENOMIC DNA]</scope>
    <source>
        <strain evidence="3 4">5.12</strain>
    </source>
</reference>
<evidence type="ECO:0000259" key="2">
    <source>
        <dbReference type="Pfam" id="PF10111"/>
    </source>
</evidence>
<reference evidence="4" key="1">
    <citation type="submission" date="2014-12" db="EMBL/GenBank/DDBJ databases">
        <title>Complete genome sequence of a multi-drug resistant Klebsiella pneumoniae.</title>
        <authorList>
            <person name="Hua X."/>
            <person name="Chen Q."/>
            <person name="Li X."/>
            <person name="Feng Y."/>
            <person name="Ruan Z."/>
            <person name="Yu Y."/>
        </authorList>
    </citation>
    <scope>NUCLEOTIDE SEQUENCE [LARGE SCALE GENOMIC DNA]</scope>
    <source>
        <strain evidence="4">5.12</strain>
    </source>
</reference>
<dbReference type="AlphaFoldDB" id="A0A6M4MHN9"/>
<evidence type="ECO:0000313" key="4">
    <source>
        <dbReference type="Proteomes" id="UP000219285"/>
    </source>
</evidence>
<dbReference type="SUPFAM" id="SSF53448">
    <property type="entry name" value="Nucleotide-diphospho-sugar transferases"/>
    <property type="match status" value="1"/>
</dbReference>
<feature type="domain" description="Glycosyltransferase 2-like prokaryotic type" evidence="2">
    <location>
        <begin position="67"/>
        <end position="192"/>
    </location>
</feature>